<dbReference type="WBParaSite" id="MBELARI_LOCUS19904">
    <property type="protein sequence ID" value="MBELARI_LOCUS19904"/>
    <property type="gene ID" value="MBELARI_LOCUS19904"/>
</dbReference>
<organism evidence="2 4">
    <name type="scientific">Mesorhabditis belari</name>
    <dbReference type="NCBI Taxonomy" id="2138241"/>
    <lineage>
        <taxon>Eukaryota</taxon>
        <taxon>Metazoa</taxon>
        <taxon>Ecdysozoa</taxon>
        <taxon>Nematoda</taxon>
        <taxon>Chromadorea</taxon>
        <taxon>Rhabditida</taxon>
        <taxon>Rhabditina</taxon>
        <taxon>Rhabditomorpha</taxon>
        <taxon>Rhabditoidea</taxon>
        <taxon>Rhabditidae</taxon>
        <taxon>Mesorhabditinae</taxon>
        <taxon>Mesorhabditis</taxon>
    </lineage>
</organism>
<name>A0AAF3F0E8_9BILA</name>
<evidence type="ECO:0000313" key="2">
    <source>
        <dbReference type="Proteomes" id="UP000887575"/>
    </source>
</evidence>
<dbReference type="WBParaSite" id="MBELARI_LOCUS1294">
    <property type="protein sequence ID" value="MBELARI_LOCUS1294"/>
    <property type="gene ID" value="MBELARI_LOCUS1294"/>
</dbReference>
<dbReference type="AlphaFoldDB" id="A0AAF3F0E8"/>
<feature type="compositionally biased region" description="Polar residues" evidence="1">
    <location>
        <begin position="25"/>
        <end position="38"/>
    </location>
</feature>
<sequence length="225" mass="23818">MKRKAATSKETSRESSPKPKAGSRARSTTNVESTVEQEVQSREGQDDGVGDDDDGLKVCDQFAIAIQECGMPLGPGRKPITASDHFAIELANFCEQQATGADIMLHMDAGEVPPPLTEQRAFPALDALLAPPIDHGSITSLSTTLSSTSLPSTSLPSTGFSSATGLASAALLTLPPVVQQTPAKSPAAAPTAQNFTKEQEDLLPNRCLQLQYRHRELFSESTLGN</sequence>
<evidence type="ECO:0000313" key="3">
    <source>
        <dbReference type="WBParaSite" id="MBELARI_LOCUS1294"/>
    </source>
</evidence>
<evidence type="ECO:0000313" key="4">
    <source>
        <dbReference type="WBParaSite" id="MBELARI_LOCUS19904"/>
    </source>
</evidence>
<keyword evidence="2" id="KW-1185">Reference proteome</keyword>
<accession>A0AAF3F0E8</accession>
<proteinExistence type="predicted"/>
<reference evidence="3 4" key="1">
    <citation type="submission" date="2024-02" db="UniProtKB">
        <authorList>
            <consortium name="WormBaseParasite"/>
        </authorList>
    </citation>
    <scope>IDENTIFICATION</scope>
</reference>
<dbReference type="Proteomes" id="UP000887575">
    <property type="component" value="Unassembled WGS sequence"/>
</dbReference>
<evidence type="ECO:0000256" key="1">
    <source>
        <dbReference type="SAM" id="MobiDB-lite"/>
    </source>
</evidence>
<protein>
    <submittedName>
        <fullName evidence="3 4">Uncharacterized protein</fullName>
    </submittedName>
</protein>
<feature type="region of interest" description="Disordered" evidence="1">
    <location>
        <begin position="1"/>
        <end position="54"/>
    </location>
</feature>